<sequence length="17" mass="2019">MIILIFLIFSNIVLIKQ</sequence>
<name>A0A8A1V5X6_ASF</name>
<organismHost>
    <name type="scientific">Sus scrofa</name>
    <name type="common">Pig</name>
    <dbReference type="NCBI Taxonomy" id="9823"/>
</organismHost>
<organismHost>
    <name type="scientific">Potamochoerus larvatus</name>
    <name type="common">Bushpig</name>
    <dbReference type="NCBI Taxonomy" id="273792"/>
</organismHost>
<organismHost>
    <name type="scientific">Phacochoerus africanus</name>
    <name type="common">Warthog</name>
    <dbReference type="NCBI Taxonomy" id="41426"/>
</organismHost>
<evidence type="ECO:0000313" key="1">
    <source>
        <dbReference type="EMBL" id="QST88142.1"/>
    </source>
</evidence>
<reference evidence="1" key="1">
    <citation type="journal article" date="2021" name="Sci. China Life Sci.">
        <title>Emergence and prevalence of naturally occurring lower virulent African swine fever viruses in domestic pigs in China in 2020.</title>
        <authorList>
            <person name="Sun E."/>
            <person name="Zhang Z."/>
            <person name="Wang Z."/>
            <person name="He X."/>
            <person name="Zhang X."/>
            <person name="Wang L."/>
            <person name="Wang W."/>
            <person name="Huang L."/>
            <person name="Xi F."/>
            <person name="Huangfu H."/>
            <person name="Tsegay G."/>
            <person name="Huo H."/>
            <person name="Sun J."/>
            <person name="Tian Z."/>
            <person name="Xia W."/>
            <person name="Yu X."/>
            <person name="Li F."/>
            <person name="Liu R."/>
            <person name="Guan Y."/>
            <person name="Zhao D."/>
            <person name="Bu Z."/>
        </authorList>
    </citation>
    <scope>NUCLEOTIDE SEQUENCE</scope>
    <source>
        <strain evidence="1">Pig/Heilongjiang/HRB1/2020</strain>
    </source>
</reference>
<protein>
    <submittedName>
        <fullName evidence="1">EP402R</fullName>
    </submittedName>
</protein>
<proteinExistence type="predicted"/>
<organismHost>
    <name type="scientific">Ornithodoros</name>
    <name type="common">relapsing fever ticks</name>
    <dbReference type="NCBI Taxonomy" id="6937"/>
</organismHost>
<gene>
    <name evidence="1" type="primary">EP402R</name>
</gene>
<organismHost>
    <name type="scientific">Phacochoerus aethiopicus</name>
    <name type="common">Warthog</name>
    <dbReference type="NCBI Taxonomy" id="85517"/>
</organismHost>
<accession>A0A8A1V5X6</accession>
<reference evidence="1" key="2">
    <citation type="submission" date="2021-02" db="EMBL/GenBank/DDBJ databases">
        <authorList>
            <person name="Sun E.C."/>
            <person name="Zhang Z.J."/>
            <person name="Wang Z.L."/>
            <person name="He X.J."/>
            <person name="Zhao D.M."/>
            <person name="Bu Z.G."/>
        </authorList>
    </citation>
    <scope>NUCLEOTIDE SEQUENCE</scope>
    <source>
        <strain evidence="1">Pig/Heilongjiang/HRB1/2020</strain>
    </source>
</reference>
<dbReference type="Proteomes" id="UP000671820">
    <property type="component" value="Segment"/>
</dbReference>
<dbReference type="EMBL" id="MW656282">
    <property type="protein sequence ID" value="QST88142.1"/>
    <property type="molecule type" value="Genomic_DNA"/>
</dbReference>
<organismHost>
    <name type="scientific">Ornithodoros moubata</name>
    <name type="common">Soft tick</name>
    <name type="synonym">Argasid tick</name>
    <dbReference type="NCBI Taxonomy" id="6938"/>
</organismHost>
<organism evidence="1">
    <name type="scientific">African swine fever virus</name>
    <name type="common">ASFV</name>
    <dbReference type="NCBI Taxonomy" id="10497"/>
    <lineage>
        <taxon>Viruses</taxon>
        <taxon>Varidnaviria</taxon>
        <taxon>Bamfordvirae</taxon>
        <taxon>Nucleocytoviricota</taxon>
        <taxon>Pokkesviricetes</taxon>
        <taxon>Asfuvirales</taxon>
        <taxon>Asfarviridae</taxon>
        <taxon>Asfivirus</taxon>
        <taxon>Asfivirus haemorrhagiae</taxon>
    </lineage>
</organism>